<dbReference type="SMART" id="SM00312">
    <property type="entry name" value="PX"/>
    <property type="match status" value="1"/>
</dbReference>
<reference evidence="4 6" key="2">
    <citation type="submission" date="2017-09" db="EMBL/GenBank/DDBJ databases">
        <title>Extensive intraspecific genome diversity in a model arbuscular mycorrhizal fungus.</title>
        <authorList>
            <person name="Chen E.C."/>
            <person name="Morin E."/>
            <person name="Beaudet D."/>
            <person name="Noel J."/>
            <person name="Ndikumana S."/>
            <person name="Charron P."/>
            <person name="St-Onge C."/>
            <person name="Giorgi J."/>
            <person name="Grigoriev I.V."/>
            <person name="Roux C."/>
            <person name="Martin F.M."/>
            <person name="Corradi N."/>
        </authorList>
    </citation>
    <scope>NUCLEOTIDE SEQUENCE [LARGE SCALE GENOMIC DNA]</scope>
    <source>
        <strain evidence="4 6">A5</strain>
    </source>
</reference>
<name>A0A2I1G929_9GLOM</name>
<dbReference type="SUPFAM" id="SSF64268">
    <property type="entry name" value="PX domain"/>
    <property type="match status" value="1"/>
</dbReference>
<feature type="domain" description="PX" evidence="3">
    <location>
        <begin position="40"/>
        <end position="148"/>
    </location>
</feature>
<keyword evidence="7" id="KW-1185">Reference proteome</keyword>
<keyword evidence="2" id="KW-0812">Transmembrane</keyword>
<dbReference type="PANTHER" id="PTHR10555">
    <property type="entry name" value="SORTING NEXIN"/>
    <property type="match status" value="1"/>
</dbReference>
<evidence type="ECO:0000313" key="4">
    <source>
        <dbReference type="EMBL" id="PKC14481.1"/>
    </source>
</evidence>
<reference evidence="5 7" key="1">
    <citation type="submission" date="2015-10" db="EMBL/GenBank/DDBJ databases">
        <title>Genome analyses suggest a sexual origin of heterokaryosis in a supposedly ancient asexual fungus.</title>
        <authorList>
            <person name="Ropars J."/>
            <person name="Sedzielewska K."/>
            <person name="Noel J."/>
            <person name="Charron P."/>
            <person name="Farinelli L."/>
            <person name="Marton T."/>
            <person name="Kruger M."/>
            <person name="Pelin A."/>
            <person name="Brachmann A."/>
            <person name="Corradi N."/>
        </authorList>
    </citation>
    <scope>NUCLEOTIDE SEQUENCE [LARGE SCALE GENOMIC DNA]</scope>
    <source>
        <strain evidence="5 7">A4</strain>
        <strain evidence="4 6">A5</strain>
    </source>
</reference>
<feature type="region of interest" description="Disordered" evidence="1">
    <location>
        <begin position="1"/>
        <end position="25"/>
    </location>
</feature>
<dbReference type="VEuPathDB" id="FungiDB:RhiirFUN_019983"/>
<dbReference type="EMBL" id="LLXI01000238">
    <property type="protein sequence ID" value="PKY43147.1"/>
    <property type="molecule type" value="Genomic_DNA"/>
</dbReference>
<feature type="transmembrane region" description="Helical" evidence="2">
    <location>
        <begin position="126"/>
        <end position="147"/>
    </location>
</feature>
<dbReference type="InterPro" id="IPR036871">
    <property type="entry name" value="PX_dom_sf"/>
</dbReference>
<organism evidence="5 7">
    <name type="scientific">Rhizophagus irregularis</name>
    <dbReference type="NCBI Taxonomy" id="588596"/>
    <lineage>
        <taxon>Eukaryota</taxon>
        <taxon>Fungi</taxon>
        <taxon>Fungi incertae sedis</taxon>
        <taxon>Mucoromycota</taxon>
        <taxon>Glomeromycotina</taxon>
        <taxon>Glomeromycetes</taxon>
        <taxon>Glomerales</taxon>
        <taxon>Glomeraceae</taxon>
        <taxon>Rhizophagus</taxon>
    </lineage>
</organism>
<dbReference type="GO" id="GO:0005768">
    <property type="term" value="C:endosome"/>
    <property type="evidence" value="ECO:0007669"/>
    <property type="project" value="TreeGrafter"/>
</dbReference>
<dbReference type="VEuPathDB" id="FungiDB:RhiirA1_119431"/>
<dbReference type="Proteomes" id="UP000232722">
    <property type="component" value="Unassembled WGS sequence"/>
</dbReference>
<dbReference type="VEuPathDB" id="FungiDB:FUN_013540"/>
<dbReference type="PANTHER" id="PTHR10555:SF170">
    <property type="entry name" value="FI18122P1"/>
    <property type="match status" value="1"/>
</dbReference>
<comment type="caution">
    <text evidence="5">The sequence shown here is derived from an EMBL/GenBank/DDBJ whole genome shotgun (WGS) entry which is preliminary data.</text>
</comment>
<dbReference type="GO" id="GO:0035091">
    <property type="term" value="F:phosphatidylinositol binding"/>
    <property type="evidence" value="ECO:0007669"/>
    <property type="project" value="InterPro"/>
</dbReference>
<proteinExistence type="predicted"/>
<dbReference type="Pfam" id="PF00787">
    <property type="entry name" value="PX"/>
    <property type="match status" value="1"/>
</dbReference>
<keyword evidence="2" id="KW-0472">Membrane</keyword>
<dbReference type="EMBL" id="LLXJ01000133">
    <property type="protein sequence ID" value="PKC14481.1"/>
    <property type="molecule type" value="Genomic_DNA"/>
</dbReference>
<sequence>MSDYDDNFSDTSFAPSDSLPPSSPQPFQISLDRCSRSSNLVENVTVSNPIRIGTGIGSYVVYTCTIKCPDEFVVRKRYSDFVKLRAQLIKAQPKYRKLIPNLPPKKIVGKFVPEFIEKRRKDMEYFLTYVLLHPVLGTTGVVKWWLID</sequence>
<evidence type="ECO:0000313" key="5">
    <source>
        <dbReference type="EMBL" id="PKY43147.1"/>
    </source>
</evidence>
<dbReference type="Gene3D" id="3.30.1520.10">
    <property type="entry name" value="Phox-like domain"/>
    <property type="match status" value="1"/>
</dbReference>
<dbReference type="PROSITE" id="PS50195">
    <property type="entry name" value="PX"/>
    <property type="match status" value="1"/>
</dbReference>
<dbReference type="Proteomes" id="UP000234323">
    <property type="component" value="Unassembled WGS sequence"/>
</dbReference>
<gene>
    <name evidence="5" type="ORF">RhiirA4_398325</name>
    <name evidence="4" type="ORF">RhiirA5_350298</name>
</gene>
<keyword evidence="2" id="KW-1133">Transmembrane helix</keyword>
<evidence type="ECO:0000313" key="6">
    <source>
        <dbReference type="Proteomes" id="UP000232722"/>
    </source>
</evidence>
<evidence type="ECO:0000256" key="2">
    <source>
        <dbReference type="SAM" id="Phobius"/>
    </source>
</evidence>
<protein>
    <submittedName>
        <fullName evidence="5">Phox-like protein</fullName>
    </submittedName>
</protein>
<dbReference type="AlphaFoldDB" id="A0A2I1G929"/>
<accession>A0A2I1G929</accession>
<evidence type="ECO:0000313" key="7">
    <source>
        <dbReference type="Proteomes" id="UP000234323"/>
    </source>
</evidence>
<evidence type="ECO:0000256" key="1">
    <source>
        <dbReference type="SAM" id="MobiDB-lite"/>
    </source>
</evidence>
<dbReference type="InterPro" id="IPR001683">
    <property type="entry name" value="PX_dom"/>
</dbReference>
<evidence type="ECO:0000259" key="3">
    <source>
        <dbReference type="PROSITE" id="PS50195"/>
    </source>
</evidence>